<dbReference type="OrthoDB" id="5404651at2759"/>
<dbReference type="PANTHER" id="PTHR18919:SF156">
    <property type="entry name" value="ACETYL-COA ACETYLTRANSFERASE, MITOCHONDRIAL"/>
    <property type="match status" value="1"/>
</dbReference>
<organism evidence="15 16">
    <name type="scientific">Reticulomyxa filosa</name>
    <dbReference type="NCBI Taxonomy" id="46433"/>
    <lineage>
        <taxon>Eukaryota</taxon>
        <taxon>Sar</taxon>
        <taxon>Rhizaria</taxon>
        <taxon>Retaria</taxon>
        <taxon>Foraminifera</taxon>
        <taxon>Monothalamids</taxon>
        <taxon>Reticulomyxidae</taxon>
        <taxon>Reticulomyxa</taxon>
    </lineage>
</organism>
<evidence type="ECO:0000256" key="2">
    <source>
        <dbReference type="ARBA" id="ARBA00010982"/>
    </source>
</evidence>
<evidence type="ECO:0000256" key="12">
    <source>
        <dbReference type="RuleBase" id="RU003557"/>
    </source>
</evidence>
<evidence type="ECO:0000256" key="1">
    <source>
        <dbReference type="ARBA" id="ARBA00004173"/>
    </source>
</evidence>
<dbReference type="InterPro" id="IPR020615">
    <property type="entry name" value="Thiolase_acyl_enz_int_AS"/>
</dbReference>
<evidence type="ECO:0000313" key="16">
    <source>
        <dbReference type="Proteomes" id="UP000023152"/>
    </source>
</evidence>
<keyword evidence="7" id="KW-0809">Transit peptide</keyword>
<evidence type="ECO:0000256" key="8">
    <source>
        <dbReference type="ARBA" id="ARBA00022958"/>
    </source>
</evidence>
<keyword evidence="6" id="KW-0479">Metal-binding</keyword>
<keyword evidence="5 12" id="KW-0808">Transferase</keyword>
<dbReference type="SUPFAM" id="SSF53901">
    <property type="entry name" value="Thiolase-like"/>
    <property type="match status" value="3"/>
</dbReference>
<feature type="active site" description="Proton acceptor" evidence="11">
    <location>
        <position position="399"/>
    </location>
</feature>
<evidence type="ECO:0000256" key="7">
    <source>
        <dbReference type="ARBA" id="ARBA00022946"/>
    </source>
</evidence>
<dbReference type="PROSITE" id="PS00098">
    <property type="entry name" value="THIOLASE_1"/>
    <property type="match status" value="1"/>
</dbReference>
<evidence type="ECO:0000259" key="14">
    <source>
        <dbReference type="Pfam" id="PF02803"/>
    </source>
</evidence>
<keyword evidence="16" id="KW-1185">Reference proteome</keyword>
<evidence type="ECO:0000259" key="13">
    <source>
        <dbReference type="Pfam" id="PF00108"/>
    </source>
</evidence>
<comment type="subunit">
    <text evidence="3">Homotetramer.</text>
</comment>
<keyword evidence="9" id="KW-0496">Mitochondrion</keyword>
<dbReference type="AlphaFoldDB" id="X6MHM6"/>
<dbReference type="InterPro" id="IPR016039">
    <property type="entry name" value="Thiolase-like"/>
</dbReference>
<evidence type="ECO:0000256" key="5">
    <source>
        <dbReference type="ARBA" id="ARBA00022679"/>
    </source>
</evidence>
<dbReference type="NCBIfam" id="TIGR01930">
    <property type="entry name" value="AcCoA-C-Actrans"/>
    <property type="match status" value="1"/>
</dbReference>
<dbReference type="PIRSF" id="PIRSF000429">
    <property type="entry name" value="Ac-CoA_Ac_transf"/>
    <property type="match status" value="1"/>
</dbReference>
<comment type="similarity">
    <text evidence="2 12">Belongs to the thiolase-like superfamily. Thiolase family.</text>
</comment>
<gene>
    <name evidence="15" type="ORF">RFI_24468</name>
</gene>
<dbReference type="CDD" id="cd00751">
    <property type="entry name" value="thiolase"/>
    <property type="match status" value="1"/>
</dbReference>
<dbReference type="PROSITE" id="PS00737">
    <property type="entry name" value="THIOLASE_2"/>
    <property type="match status" value="1"/>
</dbReference>
<dbReference type="InterPro" id="IPR020613">
    <property type="entry name" value="Thiolase_CS"/>
</dbReference>
<dbReference type="GO" id="GO:0005739">
    <property type="term" value="C:mitochondrion"/>
    <property type="evidence" value="ECO:0007669"/>
    <property type="project" value="UniProtKB-SubCell"/>
</dbReference>
<sequence>MGCFDRCVGVPKDSVDECIFGNVLSANVGQNPARQVSRAIGLKDSVPCTTVNKVCASGLKAVSYGAQSIELGNAHVALSFVKMRRGGGRRKNRWNFLSKICSFSSFIAHIFKYKKAGGMESMSNAPYYSLKTRFGARMGNIKLIDGMIRDGLSDALDGTEMGTYADKLCIEHSITRSKLDDFAIESYQRAQMAYQRNMFDGELVSIEVPSAKRGQPPTLVDKDEGCWKLNEEKIRHLKPAFGKDGMLIFLSTIKQKGFVTAGNASQLSDGGAALILASEEAVKDYNLKPLAKILGYADAEQASELFGTTPSLAIPKALQKAGLDLRSLTEMDFFEINEAFACVTLANQQLLKINPYNINMYGGAIALGHPIGCSGARILVTLITVLKENAGRYGIAAVCNGGGGATAMVIENMS</sequence>
<dbReference type="InterPro" id="IPR020617">
    <property type="entry name" value="Thiolase_C"/>
</dbReference>
<dbReference type="Proteomes" id="UP000023152">
    <property type="component" value="Unassembled WGS sequence"/>
</dbReference>
<dbReference type="InterPro" id="IPR002155">
    <property type="entry name" value="Thiolase"/>
</dbReference>
<feature type="domain" description="Thiolase C-terminal" evidence="14">
    <location>
        <begin position="287"/>
        <end position="411"/>
    </location>
</feature>
<evidence type="ECO:0000256" key="11">
    <source>
        <dbReference type="PIRSR" id="PIRSR000429-1"/>
    </source>
</evidence>
<comment type="caution">
    <text evidence="15">The sequence shown here is derived from an EMBL/GenBank/DDBJ whole genome shotgun (WGS) entry which is preliminary data.</text>
</comment>
<comment type="subcellular location">
    <subcellularLocation>
        <location evidence="1">Mitochondrion</location>
    </subcellularLocation>
</comment>
<dbReference type="PROSITE" id="PS00099">
    <property type="entry name" value="THIOLASE_3"/>
    <property type="match status" value="1"/>
</dbReference>
<dbReference type="PANTHER" id="PTHR18919">
    <property type="entry name" value="ACETYL-COA C-ACYLTRANSFERASE"/>
    <property type="match status" value="1"/>
</dbReference>
<evidence type="ECO:0000256" key="4">
    <source>
        <dbReference type="ARBA" id="ARBA00012705"/>
    </source>
</evidence>
<dbReference type="Pfam" id="PF02803">
    <property type="entry name" value="Thiolase_C"/>
    <property type="match status" value="1"/>
</dbReference>
<dbReference type="InterPro" id="IPR020616">
    <property type="entry name" value="Thiolase_N"/>
</dbReference>
<feature type="active site" description="Proton acceptor" evidence="11">
    <location>
        <position position="369"/>
    </location>
</feature>
<keyword evidence="8" id="KW-0630">Potassium</keyword>
<protein>
    <recommendedName>
        <fullName evidence="4">acetyl-CoA C-acetyltransferase</fullName>
        <ecNumber evidence="4">2.3.1.9</ecNumber>
    </recommendedName>
</protein>
<feature type="active site" description="Acyl-thioester intermediate" evidence="11">
    <location>
        <position position="55"/>
    </location>
</feature>
<dbReference type="InterPro" id="IPR020610">
    <property type="entry name" value="Thiolase_AS"/>
</dbReference>
<dbReference type="GO" id="GO:0003985">
    <property type="term" value="F:acetyl-CoA C-acetyltransferase activity"/>
    <property type="evidence" value="ECO:0007669"/>
    <property type="project" value="UniProtKB-EC"/>
</dbReference>
<feature type="domain" description="Thiolase N-terminal" evidence="13">
    <location>
        <begin position="116"/>
        <end position="280"/>
    </location>
</feature>
<dbReference type="Pfam" id="PF00108">
    <property type="entry name" value="Thiolase_N"/>
    <property type="match status" value="2"/>
</dbReference>
<evidence type="ECO:0000256" key="9">
    <source>
        <dbReference type="ARBA" id="ARBA00023128"/>
    </source>
</evidence>
<dbReference type="GO" id="GO:0006635">
    <property type="term" value="P:fatty acid beta-oxidation"/>
    <property type="evidence" value="ECO:0007669"/>
    <property type="project" value="TreeGrafter"/>
</dbReference>
<name>X6MHM6_RETFI</name>
<dbReference type="EMBL" id="ASPP01020980">
    <property type="protein sequence ID" value="ETO12907.1"/>
    <property type="molecule type" value="Genomic_DNA"/>
</dbReference>
<proteinExistence type="inferred from homology"/>
<dbReference type="Gene3D" id="3.40.47.10">
    <property type="match status" value="2"/>
</dbReference>
<evidence type="ECO:0000256" key="6">
    <source>
        <dbReference type="ARBA" id="ARBA00022723"/>
    </source>
</evidence>
<evidence type="ECO:0000256" key="3">
    <source>
        <dbReference type="ARBA" id="ARBA00011881"/>
    </source>
</evidence>
<dbReference type="EC" id="2.3.1.9" evidence="4"/>
<evidence type="ECO:0000256" key="10">
    <source>
        <dbReference type="ARBA" id="ARBA00023315"/>
    </source>
</evidence>
<dbReference type="GO" id="GO:0046872">
    <property type="term" value="F:metal ion binding"/>
    <property type="evidence" value="ECO:0007669"/>
    <property type="project" value="UniProtKB-KW"/>
</dbReference>
<reference evidence="15 16" key="1">
    <citation type="journal article" date="2013" name="Curr. Biol.">
        <title>The Genome of the Foraminiferan Reticulomyxa filosa.</title>
        <authorList>
            <person name="Glockner G."/>
            <person name="Hulsmann N."/>
            <person name="Schleicher M."/>
            <person name="Noegel A.A."/>
            <person name="Eichinger L."/>
            <person name="Gallinger C."/>
            <person name="Pawlowski J."/>
            <person name="Sierra R."/>
            <person name="Euteneuer U."/>
            <person name="Pillet L."/>
            <person name="Moustafa A."/>
            <person name="Platzer M."/>
            <person name="Groth M."/>
            <person name="Szafranski K."/>
            <person name="Schliwa M."/>
        </authorList>
    </citation>
    <scope>NUCLEOTIDE SEQUENCE [LARGE SCALE GENOMIC DNA]</scope>
</reference>
<feature type="domain" description="Thiolase N-terminal" evidence="13">
    <location>
        <begin position="8"/>
        <end position="78"/>
    </location>
</feature>
<evidence type="ECO:0000313" key="15">
    <source>
        <dbReference type="EMBL" id="ETO12907.1"/>
    </source>
</evidence>
<keyword evidence="10 12" id="KW-0012">Acyltransferase</keyword>
<accession>X6MHM6</accession>